<evidence type="ECO:0000313" key="2">
    <source>
        <dbReference type="Proteomes" id="UP001336314"/>
    </source>
</evidence>
<keyword evidence="2" id="KW-1185">Reference proteome</keyword>
<dbReference type="InterPro" id="IPR007554">
    <property type="entry name" value="Glycerophosphate_synth"/>
</dbReference>
<reference evidence="1 2" key="1">
    <citation type="submission" date="2023-07" db="EMBL/GenBank/DDBJ databases">
        <title>Alkalimonas sp., MEB108 novel, alkaliphilic bacterium isolated from Lonar Lake, India.</title>
        <authorList>
            <person name="Joshi A."/>
            <person name="Thite S."/>
        </authorList>
    </citation>
    <scope>NUCLEOTIDE SEQUENCE [LARGE SCALE GENOMIC DNA]</scope>
    <source>
        <strain evidence="1 2">MEB108</strain>
    </source>
</reference>
<dbReference type="SUPFAM" id="SSF53756">
    <property type="entry name" value="UDP-Glycosyltransferase/glycogen phosphorylase"/>
    <property type="match status" value="1"/>
</dbReference>
<evidence type="ECO:0000313" key="1">
    <source>
        <dbReference type="EMBL" id="MEE2001524.1"/>
    </source>
</evidence>
<accession>A0ABU7J4U8</accession>
<gene>
    <name evidence="1" type="ORF">QWY20_08665</name>
</gene>
<name>A0ABU7J4U8_9GAMM</name>
<dbReference type="RefSeq" id="WP_330128623.1">
    <property type="nucleotide sequence ID" value="NZ_JAUHLI010000007.1"/>
</dbReference>
<dbReference type="EMBL" id="JAUHLI010000007">
    <property type="protein sequence ID" value="MEE2001524.1"/>
    <property type="molecule type" value="Genomic_DNA"/>
</dbReference>
<dbReference type="Proteomes" id="UP001336314">
    <property type="component" value="Unassembled WGS sequence"/>
</dbReference>
<protein>
    <submittedName>
        <fullName evidence="1">CDP-glycerol glycerophosphotransferase family protein</fullName>
    </submittedName>
</protein>
<dbReference type="Gene3D" id="3.40.50.12580">
    <property type="match status" value="1"/>
</dbReference>
<dbReference type="Pfam" id="PF04464">
    <property type="entry name" value="Glyphos_transf"/>
    <property type="match status" value="1"/>
</dbReference>
<sequence length="931" mass="105007">MKVLKHLLKNNYEKKKLQQQLDLIANSDYFDANYYLEHNPDVAEAGIDPVEHFLKFGGFEGRKPSERFDPEFYLQKYEDVAESGMNPLLHFIQSGAEENREPLSASDVNKTEVAVDNEQIDCGLQLLQLLLLQGNYADFDALMAQLQLNQLTDQPNHALALQQLQLERWLATADVAACTSWLEKHQNHDFYWFYQAKLQLFAGDYQAALKAAQSFLYQQPIVDEGFYLLADAAVGLNEPEQVWQSINQSIAHTNRARSFQHLAQLVQTPSSLDGYLTTLRQWCLKKPNAKYEPEVTVATATACSQAGNLVLAKQVLHDCIAFHQNRKHGFAQLRQLLISFSAHPHLPLWPQPFQQLPAGKALNCQRRMQLALHDLFRVTEPQAHQPFLMQHSLQAVMLDTDFDPSRLLTLGLAPAADKAALVDALQSSPLFQVVQHNSQQLRIKHCNGISLQLYCHQQQDSGWIYSDHGVRWFTAPVMVETFCWAGTTLGIPAAGKDYLAQFSKDWAQPGFDYVVQSGNRQVLHQDQYSIYCYQRLLSALIAQDLQTEVLMLRELSRYESKQSYQQLVASNYSIPTAKEIQNAGVKVVLFVSGIESVGYQANMWIPVLESLSVPCAIVIREKRTASELLPTSLPVYFLQSMNDLEVLEQAGVRTVLYPGNSQKATQMLRFHRLNHFFINHGESDKVVNQSKFLMAYDKLLVAGPLAEQRIRDAGLPVRADQVVQVGRPQVEMKLQQVSSACISVRTILYAPTWEGFNDEANYCSINSTGMELLQTLAASRRFKVLFKPHPYTGYDPSGQAKLFLEKMCELAQSNSQIDLFGSETDIHDLMNRSDLLITDISSVLNDYLYTLKPIVLTNSRQFTQQRLDAEFPSTASAYVVNNANDILGLVDAIMVDDVKFEKRRALKNYSLGSYPNGALAAFDQVVTSSAS</sequence>
<proteinExistence type="predicted"/>
<organism evidence="1 2">
    <name type="scientific">Alkalimonas cellulosilytica</name>
    <dbReference type="NCBI Taxonomy" id="3058395"/>
    <lineage>
        <taxon>Bacteria</taxon>
        <taxon>Pseudomonadati</taxon>
        <taxon>Pseudomonadota</taxon>
        <taxon>Gammaproteobacteria</taxon>
        <taxon>Alkalimonas</taxon>
    </lineage>
</organism>
<dbReference type="InterPro" id="IPR043148">
    <property type="entry name" value="TagF_C"/>
</dbReference>
<comment type="caution">
    <text evidence="1">The sequence shown here is derived from an EMBL/GenBank/DDBJ whole genome shotgun (WGS) entry which is preliminary data.</text>
</comment>